<evidence type="ECO:0000259" key="6">
    <source>
        <dbReference type="PROSITE" id="PS50850"/>
    </source>
</evidence>
<comment type="subcellular location">
    <subcellularLocation>
        <location evidence="1">Membrane</location>
        <topology evidence="1">Multi-pass membrane protein</topology>
    </subcellularLocation>
</comment>
<dbReference type="InterPro" id="IPR051788">
    <property type="entry name" value="MFS_Transporter"/>
</dbReference>
<feature type="transmembrane region" description="Helical" evidence="5">
    <location>
        <begin position="361"/>
        <end position="381"/>
    </location>
</feature>
<gene>
    <name evidence="7" type="ORF">SAMN06269173_104477</name>
</gene>
<dbReference type="SUPFAM" id="SSF103473">
    <property type="entry name" value="MFS general substrate transporter"/>
    <property type="match status" value="1"/>
</dbReference>
<dbReference type="EMBL" id="FZNS01000004">
    <property type="protein sequence ID" value="SNR63643.1"/>
    <property type="molecule type" value="Genomic_DNA"/>
</dbReference>
<feature type="transmembrane region" description="Helical" evidence="5">
    <location>
        <begin position="209"/>
        <end position="227"/>
    </location>
</feature>
<feature type="transmembrane region" description="Helical" evidence="5">
    <location>
        <begin position="333"/>
        <end position="355"/>
    </location>
</feature>
<dbReference type="RefSeq" id="WP_218823173.1">
    <property type="nucleotide sequence ID" value="NZ_FZNS01000004.1"/>
</dbReference>
<feature type="transmembrane region" description="Helical" evidence="5">
    <location>
        <begin position="275"/>
        <end position="293"/>
    </location>
</feature>
<dbReference type="PANTHER" id="PTHR23514">
    <property type="entry name" value="BYPASS OF STOP CODON PROTEIN 6"/>
    <property type="match status" value="1"/>
</dbReference>
<keyword evidence="2 5" id="KW-0812">Transmembrane</keyword>
<dbReference type="Pfam" id="PF07690">
    <property type="entry name" value="MFS_1"/>
    <property type="match status" value="1"/>
</dbReference>
<sequence>MMSDRIVDAAAQRARVAIALFFFVSGFGFATWASRIPTIQQRLGLDEAQLGGVLFALPLGLMLTLPITGWLLQRFSSRQVMMVGAVLYNAALALLGFAQHTWQLVALLFCFGSSRNLLNISVNAQSVGVQRLYPHSIITTFHGVWSVAGFAAAAVGSGLVQMGVLPNYHFVGVAVVLTAVAVYFFPNTLPLPPAQEERKSGFSLPDKSLLKFGVISFACMACEGTMYDWSAIYFQKAAHVPKETATLGFAAYMVAMTTGRFGGDWLVSRFGVKPMLHYSGLLITVGMSLAALVPTALGAGAGFVLVGLGVSCVVPLVFGLVGRTTTLNSGTAIAGISTIGYFGFLVVPPLVGFVAEAASLRWSFGLVAVLGAVLVLLVRLLPNPDEEAPEKIPASRATVAAAAASEEV</sequence>
<dbReference type="InterPro" id="IPR036259">
    <property type="entry name" value="MFS_trans_sf"/>
</dbReference>
<keyword evidence="3 5" id="KW-1133">Transmembrane helix</keyword>
<organism evidence="7 8">
    <name type="scientific">Hymenobacter mucosus</name>
    <dbReference type="NCBI Taxonomy" id="1411120"/>
    <lineage>
        <taxon>Bacteria</taxon>
        <taxon>Pseudomonadati</taxon>
        <taxon>Bacteroidota</taxon>
        <taxon>Cytophagia</taxon>
        <taxon>Cytophagales</taxon>
        <taxon>Hymenobacteraceae</taxon>
        <taxon>Hymenobacter</taxon>
    </lineage>
</organism>
<feature type="transmembrane region" description="Helical" evidence="5">
    <location>
        <begin position="79"/>
        <end position="98"/>
    </location>
</feature>
<dbReference type="AlphaFoldDB" id="A0A238XZ00"/>
<keyword evidence="8" id="KW-1185">Reference proteome</keyword>
<feature type="domain" description="Major facilitator superfamily (MFS) profile" evidence="6">
    <location>
        <begin position="14"/>
        <end position="386"/>
    </location>
</feature>
<dbReference type="PROSITE" id="PS50850">
    <property type="entry name" value="MFS"/>
    <property type="match status" value="1"/>
</dbReference>
<feature type="transmembrane region" description="Helical" evidence="5">
    <location>
        <begin position="143"/>
        <end position="162"/>
    </location>
</feature>
<dbReference type="Gene3D" id="1.20.1250.20">
    <property type="entry name" value="MFS general substrate transporter like domains"/>
    <property type="match status" value="2"/>
</dbReference>
<dbReference type="InterPro" id="IPR011701">
    <property type="entry name" value="MFS"/>
</dbReference>
<feature type="transmembrane region" description="Helical" evidence="5">
    <location>
        <begin position="247"/>
        <end position="263"/>
    </location>
</feature>
<evidence type="ECO:0000313" key="7">
    <source>
        <dbReference type="EMBL" id="SNR63643.1"/>
    </source>
</evidence>
<evidence type="ECO:0000256" key="1">
    <source>
        <dbReference type="ARBA" id="ARBA00004141"/>
    </source>
</evidence>
<evidence type="ECO:0000256" key="4">
    <source>
        <dbReference type="ARBA" id="ARBA00023136"/>
    </source>
</evidence>
<evidence type="ECO:0000256" key="5">
    <source>
        <dbReference type="SAM" id="Phobius"/>
    </source>
</evidence>
<feature type="transmembrane region" description="Helical" evidence="5">
    <location>
        <begin position="51"/>
        <end position="72"/>
    </location>
</feature>
<evidence type="ECO:0000256" key="3">
    <source>
        <dbReference type="ARBA" id="ARBA00022989"/>
    </source>
</evidence>
<dbReference type="GO" id="GO:0016020">
    <property type="term" value="C:membrane"/>
    <property type="evidence" value="ECO:0007669"/>
    <property type="project" value="UniProtKB-SubCell"/>
</dbReference>
<dbReference type="Proteomes" id="UP000198310">
    <property type="component" value="Unassembled WGS sequence"/>
</dbReference>
<dbReference type="InterPro" id="IPR020846">
    <property type="entry name" value="MFS_dom"/>
</dbReference>
<proteinExistence type="predicted"/>
<evidence type="ECO:0000256" key="2">
    <source>
        <dbReference type="ARBA" id="ARBA00022692"/>
    </source>
</evidence>
<reference evidence="8" key="1">
    <citation type="submission" date="2017-06" db="EMBL/GenBank/DDBJ databases">
        <authorList>
            <person name="Varghese N."/>
            <person name="Submissions S."/>
        </authorList>
    </citation>
    <scope>NUCLEOTIDE SEQUENCE [LARGE SCALE GENOMIC DNA]</scope>
    <source>
        <strain evidence="8">DSM 28041</strain>
    </source>
</reference>
<feature type="transmembrane region" description="Helical" evidence="5">
    <location>
        <begin position="168"/>
        <end position="189"/>
    </location>
</feature>
<dbReference type="PANTHER" id="PTHR23514:SF13">
    <property type="entry name" value="INNER MEMBRANE PROTEIN YBJJ"/>
    <property type="match status" value="1"/>
</dbReference>
<keyword evidence="4 5" id="KW-0472">Membrane</keyword>
<accession>A0A238XZ00</accession>
<name>A0A238XZ00_9BACT</name>
<protein>
    <submittedName>
        <fullName evidence="7">Fucose permease</fullName>
    </submittedName>
</protein>
<evidence type="ECO:0000313" key="8">
    <source>
        <dbReference type="Proteomes" id="UP000198310"/>
    </source>
</evidence>
<dbReference type="CDD" id="cd17393">
    <property type="entry name" value="MFS_MosC_like"/>
    <property type="match status" value="1"/>
</dbReference>
<feature type="transmembrane region" description="Helical" evidence="5">
    <location>
        <begin position="299"/>
        <end position="321"/>
    </location>
</feature>
<dbReference type="GO" id="GO:0022857">
    <property type="term" value="F:transmembrane transporter activity"/>
    <property type="evidence" value="ECO:0007669"/>
    <property type="project" value="InterPro"/>
</dbReference>